<dbReference type="RefSeq" id="WP_225699235.1">
    <property type="nucleotide sequence ID" value="NZ_JAIXNE010000006.1"/>
</dbReference>
<dbReference type="SUPFAM" id="SSF53649">
    <property type="entry name" value="Alkaline phosphatase-like"/>
    <property type="match status" value="1"/>
</dbReference>
<evidence type="ECO:0000256" key="1">
    <source>
        <dbReference type="ARBA" id="ARBA00008779"/>
    </source>
</evidence>
<dbReference type="Pfam" id="PF00884">
    <property type="entry name" value="Sulfatase"/>
    <property type="match status" value="1"/>
</dbReference>
<evidence type="ECO:0000256" key="2">
    <source>
        <dbReference type="ARBA" id="ARBA00022723"/>
    </source>
</evidence>
<dbReference type="PANTHER" id="PTHR42693">
    <property type="entry name" value="ARYLSULFATASE FAMILY MEMBER"/>
    <property type="match status" value="1"/>
</dbReference>
<dbReference type="InterPro" id="IPR024607">
    <property type="entry name" value="Sulfatase_CS"/>
</dbReference>
<dbReference type="InterPro" id="IPR050738">
    <property type="entry name" value="Sulfatase"/>
</dbReference>
<accession>A0A9X1HUY2</accession>
<dbReference type="Gene3D" id="3.40.720.10">
    <property type="entry name" value="Alkaline Phosphatase, subunit A"/>
    <property type="match status" value="1"/>
</dbReference>
<dbReference type="PROSITE" id="PS51257">
    <property type="entry name" value="PROKAR_LIPOPROTEIN"/>
    <property type="match status" value="1"/>
</dbReference>
<dbReference type="InterPro" id="IPR017850">
    <property type="entry name" value="Alkaline_phosphatase_core_sf"/>
</dbReference>
<keyword evidence="2" id="KW-0479">Metal-binding</keyword>
<dbReference type="Gene3D" id="3.30.1120.10">
    <property type="match status" value="1"/>
</dbReference>
<reference evidence="6" key="1">
    <citation type="submission" date="2021-09" db="EMBL/GenBank/DDBJ databases">
        <title>Fulvivirga sp. isolated from coastal sediment.</title>
        <authorList>
            <person name="Yu H."/>
        </authorList>
    </citation>
    <scope>NUCLEOTIDE SEQUENCE</scope>
    <source>
        <strain evidence="6">1062</strain>
    </source>
</reference>
<protein>
    <submittedName>
        <fullName evidence="6">Arylsulfatase</fullName>
    </submittedName>
</protein>
<keyword evidence="4" id="KW-0106">Calcium</keyword>
<evidence type="ECO:0000313" key="7">
    <source>
        <dbReference type="Proteomes" id="UP001139409"/>
    </source>
</evidence>
<evidence type="ECO:0000256" key="4">
    <source>
        <dbReference type="ARBA" id="ARBA00022837"/>
    </source>
</evidence>
<keyword evidence="7" id="KW-1185">Reference proteome</keyword>
<organism evidence="6 7">
    <name type="scientific">Fulvivirga sedimenti</name>
    <dbReference type="NCBI Taxonomy" id="2879465"/>
    <lineage>
        <taxon>Bacteria</taxon>
        <taxon>Pseudomonadati</taxon>
        <taxon>Bacteroidota</taxon>
        <taxon>Cytophagia</taxon>
        <taxon>Cytophagales</taxon>
        <taxon>Fulvivirgaceae</taxon>
        <taxon>Fulvivirga</taxon>
    </lineage>
</organism>
<dbReference type="CDD" id="cd16145">
    <property type="entry name" value="ARS_like"/>
    <property type="match status" value="1"/>
</dbReference>
<dbReference type="AlphaFoldDB" id="A0A9X1HUY2"/>
<dbReference type="PANTHER" id="PTHR42693:SF53">
    <property type="entry name" value="ENDO-4-O-SULFATASE"/>
    <property type="match status" value="1"/>
</dbReference>
<name>A0A9X1HUY2_9BACT</name>
<proteinExistence type="inferred from homology"/>
<dbReference type="EMBL" id="JAIXNE010000006">
    <property type="protein sequence ID" value="MCA6078375.1"/>
    <property type="molecule type" value="Genomic_DNA"/>
</dbReference>
<dbReference type="Proteomes" id="UP001139409">
    <property type="component" value="Unassembled WGS sequence"/>
</dbReference>
<keyword evidence="3" id="KW-0378">Hydrolase</keyword>
<dbReference type="GO" id="GO:0046872">
    <property type="term" value="F:metal ion binding"/>
    <property type="evidence" value="ECO:0007669"/>
    <property type="project" value="UniProtKB-KW"/>
</dbReference>
<evidence type="ECO:0000256" key="3">
    <source>
        <dbReference type="ARBA" id="ARBA00022801"/>
    </source>
</evidence>
<sequence>MKLSIKRPFQMPRCSRLFVLFIIALSACNPTKEPEKPVQPNIIYILADDLGYGDVGVYGQEKIETPNIDALARGGMLFTQHYSSAPVCAPARYMLLTGKHSGHAYIRGNHEWGERGEVWNYRAMIRDSTLEGQIPVPENTVTFPQRLQQAGYRTGMIGKWGLGAPHTHSVPNQLGFDYFYGYNCQRQAHTYYPVHLYENDHRVYLKNDTVAPHEPFPEGADPLDPESYARFHQGDYSEDRMFEALSGFVSDNADQPFFMYWATAIPHVSLQAPQRWIDYYVEKFGAEEPYTGTRGYAPQRYPRAAYAAMVSYLDENIGKLVQQLKDAGVYENTLIIFTSDNGPSYAGGADPGWFNSGGLLQEQEGRGKGNVYEGGIRVPMIANWPGKIAPGSRTDHPSVHYDMFATLGDLLELDVPEDTDGISFLPSLLQEGEQEAHEFLYWEFPEYGGQVAIRMPAGREGGAEWKVIRRNLKNDQEATLELYDLSNDPGETKNLADQHPEVIEQAAAIFAREHQDAEVERFRIPMVEAGLR</sequence>
<comment type="caution">
    <text evidence="6">The sequence shown here is derived from an EMBL/GenBank/DDBJ whole genome shotgun (WGS) entry which is preliminary data.</text>
</comment>
<dbReference type="InterPro" id="IPR000917">
    <property type="entry name" value="Sulfatase_N"/>
</dbReference>
<feature type="domain" description="Sulfatase N-terminal" evidence="5">
    <location>
        <begin position="40"/>
        <end position="411"/>
    </location>
</feature>
<gene>
    <name evidence="6" type="ORF">LDX50_26115</name>
</gene>
<comment type="similarity">
    <text evidence="1">Belongs to the sulfatase family.</text>
</comment>
<dbReference type="PROSITE" id="PS00523">
    <property type="entry name" value="SULFATASE_1"/>
    <property type="match status" value="1"/>
</dbReference>
<dbReference type="GO" id="GO:0004065">
    <property type="term" value="F:arylsulfatase activity"/>
    <property type="evidence" value="ECO:0007669"/>
    <property type="project" value="TreeGrafter"/>
</dbReference>
<evidence type="ECO:0000313" key="6">
    <source>
        <dbReference type="EMBL" id="MCA6078375.1"/>
    </source>
</evidence>
<evidence type="ECO:0000259" key="5">
    <source>
        <dbReference type="Pfam" id="PF00884"/>
    </source>
</evidence>